<dbReference type="PRINTS" id="PR00119">
    <property type="entry name" value="CATATPASE"/>
</dbReference>
<feature type="transmembrane region" description="Helical" evidence="7">
    <location>
        <begin position="721"/>
        <end position="747"/>
    </location>
</feature>
<evidence type="ECO:0000256" key="2">
    <source>
        <dbReference type="ARBA" id="ARBA00022692"/>
    </source>
</evidence>
<dbReference type="SUPFAM" id="SSF81653">
    <property type="entry name" value="Calcium ATPase, transduction domain A"/>
    <property type="match status" value="1"/>
</dbReference>
<keyword evidence="4" id="KW-0460">Magnesium</keyword>
<reference evidence="9 10" key="1">
    <citation type="submission" date="2016-10" db="EMBL/GenBank/DDBJ databases">
        <authorList>
            <person name="de Groot N.N."/>
        </authorList>
    </citation>
    <scope>NUCLEOTIDE SEQUENCE [LARGE SCALE GENOMIC DNA]</scope>
    <source>
        <strain evidence="9 10">CGMCC 1.5012</strain>
    </source>
</reference>
<dbReference type="InterPro" id="IPR008250">
    <property type="entry name" value="ATPase_P-typ_transduc_dom_A_sf"/>
</dbReference>
<keyword evidence="10" id="KW-1185">Reference proteome</keyword>
<feature type="transmembrane region" description="Helical" evidence="7">
    <location>
        <begin position="47"/>
        <end position="73"/>
    </location>
</feature>
<dbReference type="InterPro" id="IPR023214">
    <property type="entry name" value="HAD_sf"/>
</dbReference>
<feature type="transmembrane region" description="Helical" evidence="7">
    <location>
        <begin position="767"/>
        <end position="783"/>
    </location>
</feature>
<feature type="transmembrane region" description="Helical" evidence="7">
    <location>
        <begin position="273"/>
        <end position="295"/>
    </location>
</feature>
<name>A0A1G9WN21_9FIRM</name>
<dbReference type="InterPro" id="IPR059000">
    <property type="entry name" value="ATPase_P-type_domA"/>
</dbReference>
<evidence type="ECO:0000256" key="5">
    <source>
        <dbReference type="ARBA" id="ARBA00022989"/>
    </source>
</evidence>
<dbReference type="AlphaFoldDB" id="A0A1G9WN21"/>
<dbReference type="SMART" id="SM00831">
    <property type="entry name" value="Cation_ATPase_N"/>
    <property type="match status" value="1"/>
</dbReference>
<dbReference type="Gene3D" id="3.40.1110.10">
    <property type="entry name" value="Calcium-transporting ATPase, cytoplasmic domain N"/>
    <property type="match status" value="1"/>
</dbReference>
<accession>A0A1G9WN21</accession>
<dbReference type="SUPFAM" id="SSF56784">
    <property type="entry name" value="HAD-like"/>
    <property type="match status" value="1"/>
</dbReference>
<dbReference type="InterPro" id="IPR036412">
    <property type="entry name" value="HAD-like_sf"/>
</dbReference>
<feature type="transmembrane region" description="Helical" evidence="7">
    <location>
        <begin position="829"/>
        <end position="856"/>
    </location>
</feature>
<dbReference type="Proteomes" id="UP000199182">
    <property type="component" value="Unassembled WGS sequence"/>
</dbReference>
<dbReference type="GO" id="GO:0005388">
    <property type="term" value="F:P-type calcium transporter activity"/>
    <property type="evidence" value="ECO:0007669"/>
    <property type="project" value="TreeGrafter"/>
</dbReference>
<dbReference type="EMBL" id="FNID01000006">
    <property type="protein sequence ID" value="SDM85591.1"/>
    <property type="molecule type" value="Genomic_DNA"/>
</dbReference>
<feature type="transmembrane region" description="Helical" evidence="7">
    <location>
        <begin position="79"/>
        <end position="98"/>
    </location>
</feature>
<dbReference type="RefSeq" id="WP_092638398.1">
    <property type="nucleotide sequence ID" value="NZ_FNID01000006.1"/>
</dbReference>
<feature type="transmembrane region" description="Helical" evidence="7">
    <location>
        <begin position="654"/>
        <end position="675"/>
    </location>
</feature>
<evidence type="ECO:0000256" key="6">
    <source>
        <dbReference type="ARBA" id="ARBA00023136"/>
    </source>
</evidence>
<evidence type="ECO:0000256" key="4">
    <source>
        <dbReference type="ARBA" id="ARBA00022842"/>
    </source>
</evidence>
<keyword evidence="3" id="KW-0479">Metal-binding</keyword>
<evidence type="ECO:0000313" key="10">
    <source>
        <dbReference type="Proteomes" id="UP000199182"/>
    </source>
</evidence>
<gene>
    <name evidence="9" type="ORF">SAMN05192585_10657</name>
</gene>
<dbReference type="SUPFAM" id="SSF81660">
    <property type="entry name" value="Metal cation-transporting ATPase, ATP-binding domain N"/>
    <property type="match status" value="1"/>
</dbReference>
<feature type="transmembrane region" description="Helical" evidence="7">
    <location>
        <begin position="795"/>
        <end position="817"/>
    </location>
</feature>
<dbReference type="SUPFAM" id="SSF81665">
    <property type="entry name" value="Calcium ATPase, transmembrane domain M"/>
    <property type="match status" value="1"/>
</dbReference>
<dbReference type="InterPro" id="IPR006068">
    <property type="entry name" value="ATPase_P-typ_cation-transptr_C"/>
</dbReference>
<dbReference type="PANTHER" id="PTHR24093">
    <property type="entry name" value="CATION TRANSPORTING ATPASE"/>
    <property type="match status" value="1"/>
</dbReference>
<keyword evidence="5 7" id="KW-1133">Transmembrane helix</keyword>
<evidence type="ECO:0000256" key="7">
    <source>
        <dbReference type="SAM" id="Phobius"/>
    </source>
</evidence>
<organism evidence="9 10">
    <name type="scientific">Acetanaerobacterium elongatum</name>
    <dbReference type="NCBI Taxonomy" id="258515"/>
    <lineage>
        <taxon>Bacteria</taxon>
        <taxon>Bacillati</taxon>
        <taxon>Bacillota</taxon>
        <taxon>Clostridia</taxon>
        <taxon>Eubacteriales</taxon>
        <taxon>Oscillospiraceae</taxon>
        <taxon>Acetanaerobacterium</taxon>
    </lineage>
</organism>
<evidence type="ECO:0000256" key="3">
    <source>
        <dbReference type="ARBA" id="ARBA00022723"/>
    </source>
</evidence>
<keyword evidence="6 7" id="KW-0472">Membrane</keyword>
<dbReference type="Gene3D" id="3.40.50.1000">
    <property type="entry name" value="HAD superfamily/HAD-like"/>
    <property type="match status" value="1"/>
</dbReference>
<dbReference type="GO" id="GO:0046872">
    <property type="term" value="F:metal ion binding"/>
    <property type="evidence" value="ECO:0007669"/>
    <property type="project" value="UniProtKB-KW"/>
</dbReference>
<comment type="subcellular location">
    <subcellularLocation>
        <location evidence="1">Membrane</location>
        <topology evidence="1">Multi-pass membrane protein</topology>
    </subcellularLocation>
</comment>
<dbReference type="STRING" id="258515.SAMN05192585_10657"/>
<evidence type="ECO:0000313" key="9">
    <source>
        <dbReference type="EMBL" id="SDM85591.1"/>
    </source>
</evidence>
<sequence>MKWHSAAAAQLCTIYGTDEEKGLTQARYTTILQKYGKNEIRRPWKKGFLCCLCLQLKSVLNLFMAVVFVLALLLFCLGIGTAGAVWVTGLAATINILLGATMEYRSRVPLKGFSRITAATVRAVREGQTVNVPAEDLVPGDIILLSAGERIPADARLLECCRLTCDEYALTYSHSAVVKNAGVVLEEDTPLAERVNMVYCNTMVQAGTARAMVTATGADTEFAIQAEESAWGEPSAATKRLSQAGLIAIAILVIATAGAVIGALFMHTSPSQLFLTLFTAAAAAIPFTLTAAAAISAKTGVKHLAENGAAFKDIKAIETLAQATVLCTGKTGILTQGEMVVKQLWAGDRPFSLSAKLPENVLALLKLAVLCCNDEQDYQSSLSPADTALMNAAMRNGLKKQRLDEAYPLAEENAVICEAQRTIAVRHVNGVPLPIIKGAFEAVAPLCAGGLAEDAAKAYRNMCDLNLTVVAVAYQPSGVLTASLKGLTLAGLIGLYDPLRADAQAAIEDFISMGVTPILLTGEDTESACYAAEALGILKNERQAISGADIAAFTDEELSAVVGTLTVYSGISAFDRARVVRAWQKKGHTVLAVGSDTGSLPAFETADSACCAQDSSDQALQALADVITAKGGLLPVAEALRGARSMIISLKRPAGYLCVCACALAFTAAALIWLGAGGLPLLAQTLFIGAFISLPFALALSIQAPKKAERTELVPLPSQSLLSMGAVLSCGLKGLITALAAVGAYLIGSRLFITDLQEPSAATGSTMLFLVLLLAQPLLASVFKTNSVSGTGSSGASYGLAVFITLLSAVGIAFWRSLAALLGVTPLSFVHWGAAVMVTAVLGAVLWAIQVIEVLYRAVTRKER</sequence>
<dbReference type="Gene3D" id="1.20.1110.10">
    <property type="entry name" value="Calcium-transporting ATPase, transmembrane domain"/>
    <property type="match status" value="1"/>
</dbReference>
<dbReference type="GO" id="GO:0000166">
    <property type="term" value="F:nucleotide binding"/>
    <property type="evidence" value="ECO:0007669"/>
    <property type="project" value="InterPro"/>
</dbReference>
<dbReference type="GO" id="GO:0005886">
    <property type="term" value="C:plasma membrane"/>
    <property type="evidence" value="ECO:0007669"/>
    <property type="project" value="TreeGrafter"/>
</dbReference>
<dbReference type="InterPro" id="IPR004014">
    <property type="entry name" value="ATPase_P-typ_cation-transptr_N"/>
</dbReference>
<protein>
    <submittedName>
        <fullName evidence="9">Ca2+-transporting ATPase</fullName>
    </submittedName>
</protein>
<proteinExistence type="predicted"/>
<feature type="transmembrane region" description="Helical" evidence="7">
    <location>
        <begin position="681"/>
        <end position="700"/>
    </location>
</feature>
<dbReference type="PANTHER" id="PTHR24093:SF513">
    <property type="entry name" value="CATION-TRANSPORTING ATPASE I-RELATED"/>
    <property type="match status" value="1"/>
</dbReference>
<feature type="domain" description="Cation-transporting P-type ATPase N-terminal" evidence="8">
    <location>
        <begin position="2"/>
        <end position="76"/>
    </location>
</feature>
<dbReference type="Pfam" id="PF00690">
    <property type="entry name" value="Cation_ATPase_N"/>
    <property type="match status" value="1"/>
</dbReference>
<dbReference type="Gene3D" id="2.70.150.10">
    <property type="entry name" value="Calcium-transporting ATPase, cytoplasmic transduction domain A"/>
    <property type="match status" value="1"/>
</dbReference>
<dbReference type="Pfam" id="PF00122">
    <property type="entry name" value="E1-E2_ATPase"/>
    <property type="match status" value="1"/>
</dbReference>
<evidence type="ECO:0000256" key="1">
    <source>
        <dbReference type="ARBA" id="ARBA00004141"/>
    </source>
</evidence>
<dbReference type="InterPro" id="IPR023298">
    <property type="entry name" value="ATPase_P-typ_TM_dom_sf"/>
</dbReference>
<dbReference type="InterPro" id="IPR023299">
    <property type="entry name" value="ATPase_P-typ_cyto_dom_N"/>
</dbReference>
<keyword evidence="2 7" id="KW-0812">Transmembrane</keyword>
<dbReference type="Pfam" id="PF00689">
    <property type="entry name" value="Cation_ATPase_C"/>
    <property type="match status" value="1"/>
</dbReference>
<evidence type="ECO:0000259" key="8">
    <source>
        <dbReference type="SMART" id="SM00831"/>
    </source>
</evidence>
<feature type="transmembrane region" description="Helical" evidence="7">
    <location>
        <begin position="244"/>
        <end position="267"/>
    </location>
</feature>
<dbReference type="OrthoDB" id="9760364at2"/>